<dbReference type="Gene3D" id="3.30.460.10">
    <property type="entry name" value="Beta Polymerase, domain 2"/>
    <property type="match status" value="1"/>
</dbReference>
<evidence type="ECO:0000313" key="2">
    <source>
        <dbReference type="EMBL" id="AWR93796.1"/>
    </source>
</evidence>
<dbReference type="EMBL" id="CP029289">
    <property type="protein sequence ID" value="AWR93796.1"/>
    <property type="molecule type" value="Genomic_DNA"/>
</dbReference>
<keyword evidence="3" id="KW-1185">Reference proteome</keyword>
<dbReference type="RefSeq" id="WP_110269680.1">
    <property type="nucleotide sequence ID" value="NZ_CP029289.2"/>
</dbReference>
<dbReference type="Pfam" id="PF01909">
    <property type="entry name" value="NTP_transf_2"/>
    <property type="match status" value="1"/>
</dbReference>
<feature type="domain" description="Polymerase nucleotidyl transferase" evidence="1">
    <location>
        <begin position="25"/>
        <end position="103"/>
    </location>
</feature>
<protein>
    <submittedName>
        <fullName evidence="2">Nucleotidyltransferase domain-containing protein</fullName>
    </submittedName>
</protein>
<dbReference type="GeneID" id="36831161"/>
<accession>A0A2U9ICP7</accession>
<evidence type="ECO:0000313" key="3">
    <source>
        <dbReference type="Proteomes" id="UP000248044"/>
    </source>
</evidence>
<dbReference type="InterPro" id="IPR002934">
    <property type="entry name" value="Polymerase_NTP_transf_dom"/>
</dbReference>
<dbReference type="AlphaFoldDB" id="A0A2U9ICP7"/>
<dbReference type="SUPFAM" id="SSF81301">
    <property type="entry name" value="Nucleotidyltransferase"/>
    <property type="match status" value="1"/>
</dbReference>
<evidence type="ECO:0000259" key="1">
    <source>
        <dbReference type="Pfam" id="PF01909"/>
    </source>
</evidence>
<proteinExistence type="predicted"/>
<name>A0A2U9ICP7_9CREN</name>
<dbReference type="KEGG" id="abri:DFR85_03355"/>
<dbReference type="PANTHER" id="PTHR33933:SF1">
    <property type="entry name" value="PROTEIN ADENYLYLTRANSFERASE MNTA-RELATED"/>
    <property type="match status" value="1"/>
</dbReference>
<dbReference type="InterPro" id="IPR052548">
    <property type="entry name" value="Type_VII_TA_antitoxin"/>
</dbReference>
<organism evidence="2 3">
    <name type="scientific">Acidianus brierleyi</name>
    <dbReference type="NCBI Taxonomy" id="41673"/>
    <lineage>
        <taxon>Archaea</taxon>
        <taxon>Thermoproteota</taxon>
        <taxon>Thermoprotei</taxon>
        <taxon>Sulfolobales</taxon>
        <taxon>Sulfolobaceae</taxon>
        <taxon>Acidianus</taxon>
    </lineage>
</organism>
<dbReference type="CDD" id="cd05403">
    <property type="entry name" value="NT_KNTase_like"/>
    <property type="match status" value="1"/>
</dbReference>
<dbReference type="PANTHER" id="PTHR33933">
    <property type="entry name" value="NUCLEOTIDYLTRANSFERASE"/>
    <property type="match status" value="1"/>
</dbReference>
<dbReference type="OrthoDB" id="9287at2157"/>
<dbReference type="GO" id="GO:0016779">
    <property type="term" value="F:nucleotidyltransferase activity"/>
    <property type="evidence" value="ECO:0007669"/>
    <property type="project" value="InterPro"/>
</dbReference>
<reference evidence="2 3" key="1">
    <citation type="submission" date="2018-05" db="EMBL/GenBank/DDBJ databases">
        <title>Complete Genome Sequences of Extremely Thermoacidophilic, Metal-Mobilizing Type-Strain Members of the Archaeal Family Sulfolobaceae: Acidianus brierleyi DSM-1651T, Acidianus sulfidivorans DSM-18786T, Metallosphaera hakonensis DSM-7519T, and Metallosphaera prunae DSM-10039T.</title>
        <authorList>
            <person name="Counts J.A."/>
            <person name="Kelly R.M."/>
        </authorList>
    </citation>
    <scope>NUCLEOTIDE SEQUENCE [LARGE SCALE GENOMIC DNA]</scope>
    <source>
        <strain evidence="2 3">DSM 1651</strain>
    </source>
</reference>
<dbReference type="InterPro" id="IPR043519">
    <property type="entry name" value="NT_sf"/>
</dbReference>
<dbReference type="Proteomes" id="UP000248044">
    <property type="component" value="Chromosome"/>
</dbReference>
<sequence>MSNAWKNYSLFSDLLEIYKEEEKDFNNYVSKLCTKYSVILFGSRARKDNKIYSDYDILVIGNERPPLPPTDAIDVHFIKVSLIDSEIKDFNTIVIDAFYEGIILCDTLNIYEKAKNMVIERIRGLKRIKDGWEKI</sequence>
<keyword evidence="2" id="KW-0808">Transferase</keyword>
<gene>
    <name evidence="2" type="ORF">DFR85_03355</name>
</gene>